<evidence type="ECO:0000256" key="5">
    <source>
        <dbReference type="ARBA" id="ARBA00023002"/>
    </source>
</evidence>
<dbReference type="Pfam" id="PF00881">
    <property type="entry name" value="Nitroreductase"/>
    <property type="match status" value="1"/>
</dbReference>
<evidence type="ECO:0000313" key="7">
    <source>
        <dbReference type="EMBL" id="SDB92134.1"/>
    </source>
</evidence>
<dbReference type="CDD" id="cd02136">
    <property type="entry name" value="PnbA_NfnB-like"/>
    <property type="match status" value="1"/>
</dbReference>
<gene>
    <name evidence="7" type="ORF">SAMN05421733_10535</name>
</gene>
<accession>A0A1G6HDA8</accession>
<dbReference type="PANTHER" id="PTHR43673:SF2">
    <property type="entry name" value="NITROREDUCTASE"/>
    <property type="match status" value="1"/>
</dbReference>
<comment type="similarity">
    <text evidence="2">Belongs to the nitroreductase family.</text>
</comment>
<evidence type="ECO:0000256" key="4">
    <source>
        <dbReference type="ARBA" id="ARBA00022643"/>
    </source>
</evidence>
<feature type="domain" description="Nitroreductase" evidence="6">
    <location>
        <begin position="21"/>
        <end position="218"/>
    </location>
</feature>
<dbReference type="EMBL" id="FMYL01000005">
    <property type="protein sequence ID" value="SDB92134.1"/>
    <property type="molecule type" value="Genomic_DNA"/>
</dbReference>
<dbReference type="PANTHER" id="PTHR43673">
    <property type="entry name" value="NAD(P)H NITROREDUCTASE YDGI-RELATED"/>
    <property type="match status" value="1"/>
</dbReference>
<dbReference type="Gene3D" id="3.40.109.10">
    <property type="entry name" value="NADH Oxidase"/>
    <property type="match status" value="1"/>
</dbReference>
<dbReference type="GO" id="GO:0016491">
    <property type="term" value="F:oxidoreductase activity"/>
    <property type="evidence" value="ECO:0007669"/>
    <property type="project" value="UniProtKB-KW"/>
</dbReference>
<evidence type="ECO:0000256" key="2">
    <source>
        <dbReference type="ARBA" id="ARBA00007118"/>
    </source>
</evidence>
<keyword evidence="3" id="KW-0285">Flavoprotein</keyword>
<protein>
    <submittedName>
        <fullName evidence="7">Nitroreductase</fullName>
    </submittedName>
</protein>
<name>A0A1G6HDA8_9GAMM</name>
<dbReference type="InterPro" id="IPR029479">
    <property type="entry name" value="Nitroreductase"/>
</dbReference>
<keyword evidence="5" id="KW-0560">Oxidoreductase</keyword>
<sequence>MTTLPDHINTNMLTKAVDQTINSRYSVRAFLKDREVSRSVIEDILQVACRAPSGTNTQPWKVYIVSGKSRERIVERVCQAQLDINNGKIDASQYQESFKYYPEQWVSPYIDRRRQNGWALYGVLNIQRGEKEKMAAQQLRNFKFFDAPVGLFFTVDRVMGIGAKMDIAMMMQNVMLASKARGLDTCPQAAWNHFHQIVLQELNAPTTETLVCGMALGYADPDAVVNQLQTPRESIVTFSQFLD</sequence>
<evidence type="ECO:0000259" key="6">
    <source>
        <dbReference type="Pfam" id="PF00881"/>
    </source>
</evidence>
<keyword evidence="8" id="KW-1185">Reference proteome</keyword>
<proteinExistence type="inferred from homology"/>
<dbReference type="STRING" id="1219383.SAMN05421733_10535"/>
<evidence type="ECO:0000256" key="1">
    <source>
        <dbReference type="ARBA" id="ARBA00001917"/>
    </source>
</evidence>
<dbReference type="InterPro" id="IPR000415">
    <property type="entry name" value="Nitroreductase-like"/>
</dbReference>
<evidence type="ECO:0000256" key="3">
    <source>
        <dbReference type="ARBA" id="ARBA00022630"/>
    </source>
</evidence>
<evidence type="ECO:0000313" key="8">
    <source>
        <dbReference type="Proteomes" id="UP000242501"/>
    </source>
</evidence>
<dbReference type="SUPFAM" id="SSF55469">
    <property type="entry name" value="FMN-dependent nitroreductase-like"/>
    <property type="match status" value="1"/>
</dbReference>
<dbReference type="AlphaFoldDB" id="A0A1G6HDA8"/>
<keyword evidence="4" id="KW-0288">FMN</keyword>
<comment type="cofactor">
    <cofactor evidence="1">
        <name>FMN</name>
        <dbReference type="ChEBI" id="CHEBI:58210"/>
    </cofactor>
</comment>
<dbReference type="Proteomes" id="UP000242501">
    <property type="component" value="Unassembled WGS sequence"/>
</dbReference>
<reference evidence="8" key="1">
    <citation type="submission" date="2016-09" db="EMBL/GenBank/DDBJ databases">
        <authorList>
            <person name="Varghese N."/>
            <person name="Submissions S."/>
        </authorList>
    </citation>
    <scope>NUCLEOTIDE SEQUENCE [LARGE SCALE GENOMIC DNA]</scope>
    <source>
        <strain evidence="8">ANC 4422</strain>
    </source>
</reference>
<organism evidence="7 8">
    <name type="scientific">Acinetobacter boissieri</name>
    <dbReference type="NCBI Taxonomy" id="1219383"/>
    <lineage>
        <taxon>Bacteria</taxon>
        <taxon>Pseudomonadati</taxon>
        <taxon>Pseudomonadota</taxon>
        <taxon>Gammaproteobacteria</taxon>
        <taxon>Moraxellales</taxon>
        <taxon>Moraxellaceae</taxon>
        <taxon>Acinetobacter</taxon>
    </lineage>
</organism>